<dbReference type="RefSeq" id="WP_194452755.1">
    <property type="nucleotide sequence ID" value="NZ_CP063849.1"/>
</dbReference>
<feature type="signal peptide" evidence="1">
    <location>
        <begin position="1"/>
        <end position="20"/>
    </location>
</feature>
<keyword evidence="2" id="KW-0121">Carboxypeptidase</keyword>
<dbReference type="Proteomes" id="UP000593892">
    <property type="component" value="Chromosome"/>
</dbReference>
<evidence type="ECO:0000313" key="3">
    <source>
        <dbReference type="Proteomes" id="UP000593892"/>
    </source>
</evidence>
<organism evidence="2 3">
    <name type="scientific">Paludibaculum fermentans</name>
    <dbReference type="NCBI Taxonomy" id="1473598"/>
    <lineage>
        <taxon>Bacteria</taxon>
        <taxon>Pseudomonadati</taxon>
        <taxon>Acidobacteriota</taxon>
        <taxon>Terriglobia</taxon>
        <taxon>Bryobacterales</taxon>
        <taxon>Bryobacteraceae</taxon>
        <taxon>Paludibaculum</taxon>
    </lineage>
</organism>
<gene>
    <name evidence="2" type="ORF">IRI77_14480</name>
</gene>
<keyword evidence="2" id="KW-0378">Hydrolase</keyword>
<dbReference type="Gene3D" id="2.60.40.1120">
    <property type="entry name" value="Carboxypeptidase-like, regulatory domain"/>
    <property type="match status" value="1"/>
</dbReference>
<dbReference type="KEGG" id="pfer:IRI77_14480"/>
<proteinExistence type="predicted"/>
<dbReference type="SUPFAM" id="SSF49478">
    <property type="entry name" value="Cna protein B-type domain"/>
    <property type="match status" value="1"/>
</dbReference>
<dbReference type="GO" id="GO:0004180">
    <property type="term" value="F:carboxypeptidase activity"/>
    <property type="evidence" value="ECO:0007669"/>
    <property type="project" value="UniProtKB-KW"/>
</dbReference>
<dbReference type="EMBL" id="CP063849">
    <property type="protein sequence ID" value="QOY91100.1"/>
    <property type="molecule type" value="Genomic_DNA"/>
</dbReference>
<accession>A0A7S7NWJ2</accession>
<sequence length="124" mass="13892">MRSRFLALMALLVFAFPVLADPPMTSLKIEVKTYTEKPIDRASVIVKFSPGRNYVKLGKRTHTAWQMKTNQEGVAKIPPLPQGNILIQVIAKGYQTFGQTFEVNEAERTIEVKLNAPQPQVSAH</sequence>
<feature type="chain" id="PRO_5032351104" evidence="1">
    <location>
        <begin position="21"/>
        <end position="124"/>
    </location>
</feature>
<name>A0A7S7NWJ2_PALFE</name>
<dbReference type="AlphaFoldDB" id="A0A7S7NWJ2"/>
<evidence type="ECO:0000256" key="1">
    <source>
        <dbReference type="SAM" id="SignalP"/>
    </source>
</evidence>
<evidence type="ECO:0000313" key="2">
    <source>
        <dbReference type="EMBL" id="QOY91100.1"/>
    </source>
</evidence>
<reference evidence="2 3" key="1">
    <citation type="submission" date="2020-10" db="EMBL/GenBank/DDBJ databases">
        <title>Complete genome sequence of Paludibaculum fermentans P105T, a facultatively anaerobic acidobacterium capable of dissimilatory Fe(III) reduction.</title>
        <authorList>
            <person name="Dedysh S.N."/>
            <person name="Beletsky A.V."/>
            <person name="Kulichevskaya I.S."/>
            <person name="Mardanov A.V."/>
            <person name="Ravin N.V."/>
        </authorList>
    </citation>
    <scope>NUCLEOTIDE SEQUENCE [LARGE SCALE GENOMIC DNA]</scope>
    <source>
        <strain evidence="2 3">P105</strain>
    </source>
</reference>
<keyword evidence="2" id="KW-0645">Protease</keyword>
<protein>
    <submittedName>
        <fullName evidence="2">Carboxypeptidase regulatory-like domain-containing protein</fullName>
    </submittedName>
</protein>
<keyword evidence="3" id="KW-1185">Reference proteome</keyword>
<keyword evidence="1" id="KW-0732">Signal</keyword>